<dbReference type="AlphaFoldDB" id="A0A1I4ADI0"/>
<accession>A0A1I4ADI0</accession>
<organism evidence="1 2">
    <name type="scientific">Shimia haliotis</name>
    <dbReference type="NCBI Taxonomy" id="1280847"/>
    <lineage>
        <taxon>Bacteria</taxon>
        <taxon>Pseudomonadati</taxon>
        <taxon>Pseudomonadota</taxon>
        <taxon>Alphaproteobacteria</taxon>
        <taxon>Rhodobacterales</taxon>
        <taxon>Roseobacteraceae</taxon>
    </lineage>
</organism>
<dbReference type="InterPro" id="IPR043148">
    <property type="entry name" value="TagF_C"/>
</dbReference>
<gene>
    <name evidence="1" type="ORF">SAMN04488036_101284</name>
</gene>
<proteinExistence type="predicted"/>
<reference evidence="2" key="1">
    <citation type="submission" date="2016-10" db="EMBL/GenBank/DDBJ databases">
        <authorList>
            <person name="Varghese N."/>
            <person name="Submissions S."/>
        </authorList>
    </citation>
    <scope>NUCLEOTIDE SEQUENCE [LARGE SCALE GENOMIC DNA]</scope>
    <source>
        <strain evidence="2">DSM 28453</strain>
    </source>
</reference>
<evidence type="ECO:0000313" key="2">
    <source>
        <dbReference type="Proteomes" id="UP000198851"/>
    </source>
</evidence>
<protein>
    <submittedName>
        <fullName evidence="1">Capsule polysaccharide biosynthesis protein</fullName>
    </submittedName>
</protein>
<dbReference type="Pfam" id="PF05159">
    <property type="entry name" value="Capsule_synth"/>
    <property type="match status" value="1"/>
</dbReference>
<sequence length="323" mass="36949">MADRGVVLHLPESWLAPDSEAMLPFYQKLTAGFDEIGVAWRLQPMDRAKAAQQIEDDAWFHIFNHGEVTHARAMNAAIAYVYPFWHLDPQGIRARSSVSDMTFRAGQIDTEKSRKFFGKLRRRLVDARTSRYAQPQEHISMPEDAVAVFFQDEEHRVTGESAYMDRWTMLETVLKNWDGSVVVKPHPKDSDPMVGDRLEAMQKVYPDLHVSTGNIHDILAQCQRVVTINSAVGIEAYLHRKPVILCGQADFHHVADVAKTPEKLAILLEQEPRGRVYAKYLYWYFRLQCLDASRREKVIARQVVRRMAAQGYDVKGGKKLAAE</sequence>
<dbReference type="GO" id="GO:0015774">
    <property type="term" value="P:polysaccharide transport"/>
    <property type="evidence" value="ECO:0007669"/>
    <property type="project" value="InterPro"/>
</dbReference>
<keyword evidence="2" id="KW-1185">Reference proteome</keyword>
<dbReference type="InterPro" id="IPR007833">
    <property type="entry name" value="Capsule_polysaccharide_synth"/>
</dbReference>
<evidence type="ECO:0000313" key="1">
    <source>
        <dbReference type="EMBL" id="SFK53846.1"/>
    </source>
</evidence>
<dbReference type="STRING" id="1280847.SAMN04488036_101284"/>
<dbReference type="RefSeq" id="WP_093319348.1">
    <property type="nucleotide sequence ID" value="NZ_FOSZ01000001.1"/>
</dbReference>
<name>A0A1I4ADI0_9RHOB</name>
<dbReference type="Gene3D" id="3.40.50.12580">
    <property type="match status" value="1"/>
</dbReference>
<dbReference type="GO" id="GO:0000271">
    <property type="term" value="P:polysaccharide biosynthetic process"/>
    <property type="evidence" value="ECO:0007669"/>
    <property type="project" value="InterPro"/>
</dbReference>
<dbReference type="EMBL" id="FOSZ01000001">
    <property type="protein sequence ID" value="SFK53846.1"/>
    <property type="molecule type" value="Genomic_DNA"/>
</dbReference>
<dbReference type="Proteomes" id="UP000198851">
    <property type="component" value="Unassembled WGS sequence"/>
</dbReference>
<dbReference type="OrthoDB" id="6713140at2"/>